<comment type="subcellular location">
    <subcellularLocation>
        <location evidence="1">Cell membrane</location>
        <topology evidence="1">Peripheral membrane protein</topology>
    </subcellularLocation>
</comment>
<dbReference type="OrthoDB" id="9806285at2"/>
<dbReference type="Proteomes" id="UP000199006">
    <property type="component" value="Unassembled WGS sequence"/>
</dbReference>
<evidence type="ECO:0000256" key="3">
    <source>
        <dbReference type="ARBA" id="ARBA00022448"/>
    </source>
</evidence>
<evidence type="ECO:0000256" key="4">
    <source>
        <dbReference type="ARBA" id="ARBA00022475"/>
    </source>
</evidence>
<dbReference type="PANTHER" id="PTHR43297">
    <property type="entry name" value="OLIGOPEPTIDE TRANSPORT ATP-BINDING PROTEIN APPD"/>
    <property type="match status" value="1"/>
</dbReference>
<keyword evidence="5" id="KW-0547">Nucleotide-binding</keyword>
<dbReference type="EMBL" id="FOTI01000048">
    <property type="protein sequence ID" value="SFL98121.1"/>
    <property type="molecule type" value="Genomic_DNA"/>
</dbReference>
<dbReference type="InterPro" id="IPR017871">
    <property type="entry name" value="ABC_transporter-like_CS"/>
</dbReference>
<evidence type="ECO:0000256" key="7">
    <source>
        <dbReference type="ARBA" id="ARBA00023136"/>
    </source>
</evidence>
<dbReference type="InterPro" id="IPR050388">
    <property type="entry name" value="ABC_Ni/Peptide_Import"/>
</dbReference>
<keyword evidence="3" id="KW-0813">Transport</keyword>
<evidence type="ECO:0000313" key="9">
    <source>
        <dbReference type="EMBL" id="SFL98121.1"/>
    </source>
</evidence>
<gene>
    <name evidence="9" type="ORF">SAMN02983006_02500</name>
</gene>
<evidence type="ECO:0000256" key="5">
    <source>
        <dbReference type="ARBA" id="ARBA00022741"/>
    </source>
</evidence>
<dbReference type="PROSITE" id="PS00211">
    <property type="entry name" value="ABC_TRANSPORTER_1"/>
    <property type="match status" value="1"/>
</dbReference>
<sequence length="343" mass="38294">MSKEALVEVKNLQTYFYTEEGVVKAVDGVDYEIYPGETLGIVGESGCGKSVTSLSIMRLVESPPGKIEGGEINFQGKDLTKLSEKEMRKIRGNDISMIFQEPMTSLNPVYTVGDQIIEAIMLHKGVKRKEARQQAIEMLQKVGIPLPEQRVDEYPHQLSGGMRQRVMIAMALSCDPQLLIADEPTTALDVTIQAQILELMNSLKESYGMAIMMITHDLGVIAEVSDRVAVMYAGKVVEYTDVDSLFEDPKHPYTWGLMNSIPKLDKDVERLEAIPGSVPSPLNFPEGCKFNTRCPLAEGKCFTDEPELIDAEAGHKVRCWRYKDLEEIKARGERIYADQGVKE</sequence>
<keyword evidence="10" id="KW-1185">Reference proteome</keyword>
<feature type="domain" description="ABC transporter" evidence="8">
    <location>
        <begin position="7"/>
        <end position="258"/>
    </location>
</feature>
<dbReference type="SUPFAM" id="SSF52540">
    <property type="entry name" value="P-loop containing nucleoside triphosphate hydrolases"/>
    <property type="match status" value="1"/>
</dbReference>
<evidence type="ECO:0000259" key="8">
    <source>
        <dbReference type="PROSITE" id="PS50893"/>
    </source>
</evidence>
<accession>A0A1I4M4F9</accession>
<dbReference type="PANTHER" id="PTHR43297:SF2">
    <property type="entry name" value="DIPEPTIDE TRANSPORT ATP-BINDING PROTEIN DPPD"/>
    <property type="match status" value="1"/>
</dbReference>
<dbReference type="InterPro" id="IPR003439">
    <property type="entry name" value="ABC_transporter-like_ATP-bd"/>
</dbReference>
<dbReference type="GO" id="GO:0005524">
    <property type="term" value="F:ATP binding"/>
    <property type="evidence" value="ECO:0007669"/>
    <property type="project" value="UniProtKB-KW"/>
</dbReference>
<keyword evidence="6 9" id="KW-0067">ATP-binding</keyword>
<dbReference type="NCBIfam" id="TIGR01727">
    <property type="entry name" value="oligo_HPY"/>
    <property type="match status" value="1"/>
</dbReference>
<keyword evidence="7" id="KW-0472">Membrane</keyword>
<dbReference type="Gene3D" id="3.40.50.300">
    <property type="entry name" value="P-loop containing nucleotide triphosphate hydrolases"/>
    <property type="match status" value="1"/>
</dbReference>
<dbReference type="Pfam" id="PF00005">
    <property type="entry name" value="ABC_tran"/>
    <property type="match status" value="1"/>
</dbReference>
<dbReference type="GO" id="GO:0015833">
    <property type="term" value="P:peptide transport"/>
    <property type="evidence" value="ECO:0007669"/>
    <property type="project" value="InterPro"/>
</dbReference>
<proteinExistence type="inferred from homology"/>
<evidence type="ECO:0000313" key="10">
    <source>
        <dbReference type="Proteomes" id="UP000199006"/>
    </source>
</evidence>
<name>A0A1I4M4F9_9FIRM</name>
<dbReference type="AlphaFoldDB" id="A0A1I4M4F9"/>
<dbReference type="InterPro" id="IPR027417">
    <property type="entry name" value="P-loop_NTPase"/>
</dbReference>
<dbReference type="Pfam" id="PF08352">
    <property type="entry name" value="oligo_HPY"/>
    <property type="match status" value="1"/>
</dbReference>
<dbReference type="InterPro" id="IPR013563">
    <property type="entry name" value="Oligopep_ABC_C"/>
</dbReference>
<organism evidence="9 10">
    <name type="scientific">Halanaerobium salsuginis</name>
    <dbReference type="NCBI Taxonomy" id="29563"/>
    <lineage>
        <taxon>Bacteria</taxon>
        <taxon>Bacillati</taxon>
        <taxon>Bacillota</taxon>
        <taxon>Clostridia</taxon>
        <taxon>Halanaerobiales</taxon>
        <taxon>Halanaerobiaceae</taxon>
        <taxon>Halanaerobium</taxon>
    </lineage>
</organism>
<comment type="similarity">
    <text evidence="2">Belongs to the ABC transporter superfamily.</text>
</comment>
<dbReference type="RefSeq" id="WP_089862510.1">
    <property type="nucleotide sequence ID" value="NZ_FOTI01000048.1"/>
</dbReference>
<dbReference type="STRING" id="29563.SAMN02983006_02500"/>
<protein>
    <submittedName>
        <fullName evidence="9">Peptide/nickel transport system ATP-binding protein</fullName>
    </submittedName>
</protein>
<dbReference type="FunFam" id="3.40.50.300:FF:000016">
    <property type="entry name" value="Oligopeptide ABC transporter ATP-binding component"/>
    <property type="match status" value="1"/>
</dbReference>
<dbReference type="InterPro" id="IPR003593">
    <property type="entry name" value="AAA+_ATPase"/>
</dbReference>
<dbReference type="GO" id="GO:0016887">
    <property type="term" value="F:ATP hydrolysis activity"/>
    <property type="evidence" value="ECO:0007669"/>
    <property type="project" value="InterPro"/>
</dbReference>
<dbReference type="CDD" id="cd03257">
    <property type="entry name" value="ABC_NikE_OppD_transporters"/>
    <property type="match status" value="1"/>
</dbReference>
<evidence type="ECO:0000256" key="2">
    <source>
        <dbReference type="ARBA" id="ARBA00005417"/>
    </source>
</evidence>
<evidence type="ECO:0000256" key="1">
    <source>
        <dbReference type="ARBA" id="ARBA00004202"/>
    </source>
</evidence>
<dbReference type="SMART" id="SM00382">
    <property type="entry name" value="AAA"/>
    <property type="match status" value="1"/>
</dbReference>
<dbReference type="PROSITE" id="PS50893">
    <property type="entry name" value="ABC_TRANSPORTER_2"/>
    <property type="match status" value="1"/>
</dbReference>
<dbReference type="GO" id="GO:0005886">
    <property type="term" value="C:plasma membrane"/>
    <property type="evidence" value="ECO:0007669"/>
    <property type="project" value="UniProtKB-SubCell"/>
</dbReference>
<keyword evidence="4" id="KW-1003">Cell membrane</keyword>
<evidence type="ECO:0000256" key="6">
    <source>
        <dbReference type="ARBA" id="ARBA00022840"/>
    </source>
</evidence>
<reference evidence="9 10" key="1">
    <citation type="submission" date="2016-10" db="EMBL/GenBank/DDBJ databases">
        <authorList>
            <person name="de Groot N.N."/>
        </authorList>
    </citation>
    <scope>NUCLEOTIDE SEQUENCE [LARGE SCALE GENOMIC DNA]</scope>
    <source>
        <strain evidence="9 10">ATCC 51327</strain>
    </source>
</reference>